<evidence type="ECO:0000256" key="1">
    <source>
        <dbReference type="SAM" id="MobiDB-lite"/>
    </source>
</evidence>
<evidence type="ECO:0000313" key="2">
    <source>
        <dbReference type="EMBL" id="KAK5956427.1"/>
    </source>
</evidence>
<name>A0AAN8EQN5_9EURO</name>
<feature type="region of interest" description="Disordered" evidence="1">
    <location>
        <begin position="141"/>
        <end position="171"/>
    </location>
</feature>
<sequence>MRRFSYPDGPPATIFQAGTTGNAINPSNDLEAFARNHNPPYGSAPPVTAEGPYWGTPRQPVRNDFKYDDASFPNSTAPSQRSPVQQTYGQPDWYGGMQTYPTPVDDSNGIYVNATFYAPQSMQDSDTTQQGLSIRDINMWLEPEQNPQPVQPINAATNTKRRRHDRNPRHN</sequence>
<feature type="region of interest" description="Disordered" evidence="1">
    <location>
        <begin position="1"/>
        <end position="101"/>
    </location>
</feature>
<dbReference type="Proteomes" id="UP001316803">
    <property type="component" value="Unassembled WGS sequence"/>
</dbReference>
<protein>
    <submittedName>
        <fullName evidence="2">Uncharacterized protein</fullName>
    </submittedName>
</protein>
<accession>A0AAN8EQN5</accession>
<proteinExistence type="predicted"/>
<reference evidence="2 3" key="1">
    <citation type="submission" date="2022-12" db="EMBL/GenBank/DDBJ databases">
        <title>Genomic features and morphological characterization of a novel Knufia sp. strain isolated from spacecraft assembly facility.</title>
        <authorList>
            <person name="Teixeira M."/>
            <person name="Chander A.M."/>
            <person name="Stajich J.E."/>
            <person name="Venkateswaran K."/>
        </authorList>
    </citation>
    <scope>NUCLEOTIDE SEQUENCE [LARGE SCALE GENOMIC DNA]</scope>
    <source>
        <strain evidence="2 3">FJI-L2-BK-P2</strain>
    </source>
</reference>
<evidence type="ECO:0000313" key="3">
    <source>
        <dbReference type="Proteomes" id="UP001316803"/>
    </source>
</evidence>
<gene>
    <name evidence="2" type="ORF">OHC33_003004</name>
</gene>
<feature type="compositionally biased region" description="Basic residues" evidence="1">
    <location>
        <begin position="159"/>
        <end position="171"/>
    </location>
</feature>
<comment type="caution">
    <text evidence="2">The sequence shown here is derived from an EMBL/GenBank/DDBJ whole genome shotgun (WGS) entry which is preliminary data.</text>
</comment>
<feature type="compositionally biased region" description="Polar residues" evidence="1">
    <location>
        <begin position="16"/>
        <end position="28"/>
    </location>
</feature>
<keyword evidence="3" id="KW-1185">Reference proteome</keyword>
<organism evidence="2 3">
    <name type="scientific">Knufia fluminis</name>
    <dbReference type="NCBI Taxonomy" id="191047"/>
    <lineage>
        <taxon>Eukaryota</taxon>
        <taxon>Fungi</taxon>
        <taxon>Dikarya</taxon>
        <taxon>Ascomycota</taxon>
        <taxon>Pezizomycotina</taxon>
        <taxon>Eurotiomycetes</taxon>
        <taxon>Chaetothyriomycetidae</taxon>
        <taxon>Chaetothyriales</taxon>
        <taxon>Trichomeriaceae</taxon>
        <taxon>Knufia</taxon>
    </lineage>
</organism>
<feature type="compositionally biased region" description="Polar residues" evidence="1">
    <location>
        <begin position="72"/>
        <end position="89"/>
    </location>
</feature>
<dbReference type="AlphaFoldDB" id="A0AAN8EQN5"/>
<dbReference type="EMBL" id="JAKLMC020000005">
    <property type="protein sequence ID" value="KAK5956427.1"/>
    <property type="molecule type" value="Genomic_DNA"/>
</dbReference>